<dbReference type="PROSITE" id="PS50071">
    <property type="entry name" value="HOMEOBOX_2"/>
    <property type="match status" value="1"/>
</dbReference>
<dbReference type="GO" id="GO:0000978">
    <property type="term" value="F:RNA polymerase II cis-regulatory region sequence-specific DNA binding"/>
    <property type="evidence" value="ECO:0007669"/>
    <property type="project" value="TreeGrafter"/>
</dbReference>
<organism evidence="8 9">
    <name type="scientific">Elysia crispata</name>
    <name type="common">lettuce slug</name>
    <dbReference type="NCBI Taxonomy" id="231223"/>
    <lineage>
        <taxon>Eukaryota</taxon>
        <taxon>Metazoa</taxon>
        <taxon>Spiralia</taxon>
        <taxon>Lophotrochozoa</taxon>
        <taxon>Mollusca</taxon>
        <taxon>Gastropoda</taxon>
        <taxon>Heterobranchia</taxon>
        <taxon>Euthyneura</taxon>
        <taxon>Panpulmonata</taxon>
        <taxon>Sacoglossa</taxon>
        <taxon>Placobranchoidea</taxon>
        <taxon>Plakobranchidae</taxon>
        <taxon>Elysia</taxon>
    </lineage>
</organism>
<feature type="compositionally biased region" description="Polar residues" evidence="6">
    <location>
        <begin position="41"/>
        <end position="84"/>
    </location>
</feature>
<dbReference type="CDD" id="cd00086">
    <property type="entry name" value="homeodomain"/>
    <property type="match status" value="1"/>
</dbReference>
<keyword evidence="2 4" id="KW-0371">Homeobox</keyword>
<keyword evidence="9" id="KW-1185">Reference proteome</keyword>
<dbReference type="SMART" id="SM00389">
    <property type="entry name" value="HOX"/>
    <property type="match status" value="1"/>
</dbReference>
<sequence length="574" mass="63740">MGSDEKRKHHMVEDMDLDKEQKKNRDRKRDRTSKSKKTNAEDNGQESNTPEPKTDSETSTSNLSRAEFTESPTSKDTCSDTSCQLDVGPDNGLSENRENRLTLPRETTRQEEDDTSTKPILSLYEKSPGSHSQISPSTLGNSDSLDSGHFSHSSSKDKPFLAARDINKDLNLNSENRGYLQPRKGVKTFTITHLLGESSHNAGTENTCTAPKHAALSDTIVQAQHGGSDASFTDNPREILIQKVLKSERKRCRSGSSDRCLNPSDIRPSSCDIEDDEEASSASTGTSCPDATFTEREGQGHTRPKRKLKRTQYSKSDLRILNAYFNEDNWLSPIKQEALAKEMGYTDVQIKTWFQNKRASIYGTRRPKGKNRELTTASPHLDDDNKQGFSDQFPQDFKTGSLNSRDIANVTFENSFLPQVHKSAFSSQLNSLITWNPSAICEVPPTSNTADKSHGFQHLYNSELQAYIGLQQLQQPLPGAVPGSHAANQFPNIYINSVPDVTKCVSHTINGTSHVRAREDTIRQNARHLLPSAISQSDINKDVESITPSLRTTRSSLHFSISPSFAGTRRGSLP</sequence>
<dbReference type="AlphaFoldDB" id="A0AAE1AJP1"/>
<feature type="compositionally biased region" description="Basic residues" evidence="6">
    <location>
        <begin position="302"/>
        <end position="312"/>
    </location>
</feature>
<evidence type="ECO:0000256" key="2">
    <source>
        <dbReference type="ARBA" id="ARBA00023155"/>
    </source>
</evidence>
<evidence type="ECO:0000313" key="8">
    <source>
        <dbReference type="EMBL" id="KAK3789069.1"/>
    </source>
</evidence>
<protein>
    <recommendedName>
        <fullName evidence="7">Homeobox domain-containing protein</fullName>
    </recommendedName>
</protein>
<feature type="compositionally biased region" description="Low complexity" evidence="6">
    <location>
        <begin position="142"/>
        <end position="153"/>
    </location>
</feature>
<dbReference type="PANTHER" id="PTHR24327:SF41">
    <property type="entry name" value="BRAIN-SPECIFIC HOMEOBOX PROTEIN"/>
    <property type="match status" value="1"/>
</dbReference>
<dbReference type="InterPro" id="IPR050460">
    <property type="entry name" value="Distal-less_Homeobox_TF"/>
</dbReference>
<name>A0AAE1AJP1_9GAST</name>
<dbReference type="EMBL" id="JAWDGP010001698">
    <property type="protein sequence ID" value="KAK3789069.1"/>
    <property type="molecule type" value="Genomic_DNA"/>
</dbReference>
<dbReference type="GO" id="GO:0000981">
    <property type="term" value="F:DNA-binding transcription factor activity, RNA polymerase II-specific"/>
    <property type="evidence" value="ECO:0007669"/>
    <property type="project" value="TreeGrafter"/>
</dbReference>
<feature type="region of interest" description="Disordered" evidence="6">
    <location>
        <begin position="252"/>
        <end position="312"/>
    </location>
</feature>
<keyword evidence="3 4" id="KW-0539">Nucleus</keyword>
<evidence type="ECO:0000256" key="6">
    <source>
        <dbReference type="SAM" id="MobiDB-lite"/>
    </source>
</evidence>
<reference evidence="8" key="1">
    <citation type="journal article" date="2023" name="G3 (Bethesda)">
        <title>A reference genome for the long-term kleptoplast-retaining sea slug Elysia crispata morphotype clarki.</title>
        <authorList>
            <person name="Eastman K.E."/>
            <person name="Pendleton A.L."/>
            <person name="Shaikh M.A."/>
            <person name="Suttiyut T."/>
            <person name="Ogas R."/>
            <person name="Tomko P."/>
            <person name="Gavelis G."/>
            <person name="Widhalm J.R."/>
            <person name="Wisecaver J.H."/>
        </authorList>
    </citation>
    <scope>NUCLEOTIDE SEQUENCE</scope>
    <source>
        <strain evidence="8">ECLA1</strain>
    </source>
</reference>
<dbReference type="InterPro" id="IPR001356">
    <property type="entry name" value="HD"/>
</dbReference>
<feature type="domain" description="Homeobox" evidence="7">
    <location>
        <begin position="304"/>
        <end position="364"/>
    </location>
</feature>
<dbReference type="Gene3D" id="1.10.10.60">
    <property type="entry name" value="Homeodomain-like"/>
    <property type="match status" value="1"/>
</dbReference>
<dbReference type="SUPFAM" id="SSF46689">
    <property type="entry name" value="Homeodomain-like"/>
    <property type="match status" value="1"/>
</dbReference>
<evidence type="ECO:0000256" key="4">
    <source>
        <dbReference type="PROSITE-ProRule" id="PRU00108"/>
    </source>
</evidence>
<evidence type="ECO:0000313" key="9">
    <source>
        <dbReference type="Proteomes" id="UP001283361"/>
    </source>
</evidence>
<evidence type="ECO:0000259" key="7">
    <source>
        <dbReference type="PROSITE" id="PS50071"/>
    </source>
</evidence>
<accession>A0AAE1AJP1</accession>
<keyword evidence="1 4" id="KW-0238">DNA-binding</keyword>
<dbReference type="Pfam" id="PF00046">
    <property type="entry name" value="Homeodomain"/>
    <property type="match status" value="1"/>
</dbReference>
<feature type="compositionally biased region" description="Basic and acidic residues" evidence="6">
    <location>
        <begin position="18"/>
        <end position="33"/>
    </location>
</feature>
<feature type="DNA-binding region" description="Homeobox" evidence="4">
    <location>
        <begin position="306"/>
        <end position="365"/>
    </location>
</feature>
<feature type="compositionally biased region" description="Polar residues" evidence="6">
    <location>
        <begin position="129"/>
        <end position="141"/>
    </location>
</feature>
<evidence type="ECO:0000256" key="3">
    <source>
        <dbReference type="ARBA" id="ARBA00023242"/>
    </source>
</evidence>
<evidence type="ECO:0000256" key="1">
    <source>
        <dbReference type="ARBA" id="ARBA00023125"/>
    </source>
</evidence>
<feature type="region of interest" description="Disordered" evidence="6">
    <location>
        <begin position="1"/>
        <end position="157"/>
    </location>
</feature>
<gene>
    <name evidence="8" type="ORF">RRG08_063784</name>
</gene>
<dbReference type="Proteomes" id="UP001283361">
    <property type="component" value="Unassembled WGS sequence"/>
</dbReference>
<proteinExistence type="predicted"/>
<evidence type="ECO:0000256" key="5">
    <source>
        <dbReference type="RuleBase" id="RU000682"/>
    </source>
</evidence>
<dbReference type="InterPro" id="IPR009057">
    <property type="entry name" value="Homeodomain-like_sf"/>
</dbReference>
<feature type="compositionally biased region" description="Polar residues" evidence="6">
    <location>
        <begin position="280"/>
        <end position="289"/>
    </location>
</feature>
<dbReference type="GO" id="GO:0005634">
    <property type="term" value="C:nucleus"/>
    <property type="evidence" value="ECO:0007669"/>
    <property type="project" value="UniProtKB-SubCell"/>
</dbReference>
<dbReference type="PANTHER" id="PTHR24327">
    <property type="entry name" value="HOMEOBOX PROTEIN"/>
    <property type="match status" value="1"/>
</dbReference>
<comment type="subcellular location">
    <subcellularLocation>
        <location evidence="4 5">Nucleus</location>
    </subcellularLocation>
</comment>
<comment type="caution">
    <text evidence="8">The sequence shown here is derived from an EMBL/GenBank/DDBJ whole genome shotgun (WGS) entry which is preliminary data.</text>
</comment>